<keyword evidence="3" id="KW-1185">Reference proteome</keyword>
<feature type="region of interest" description="Disordered" evidence="1">
    <location>
        <begin position="1"/>
        <end position="20"/>
    </location>
</feature>
<feature type="compositionally biased region" description="Low complexity" evidence="1">
    <location>
        <begin position="1"/>
        <end position="13"/>
    </location>
</feature>
<evidence type="ECO:0000313" key="3">
    <source>
        <dbReference type="Proteomes" id="UP000053989"/>
    </source>
</evidence>
<name>A0A0C2ZUC4_9AGAM</name>
<dbReference type="HOGENOM" id="CLU_2962182_0_0_1"/>
<dbReference type="InParanoid" id="A0A0C2ZUC4"/>
<evidence type="ECO:0000256" key="1">
    <source>
        <dbReference type="SAM" id="MobiDB-lite"/>
    </source>
</evidence>
<evidence type="ECO:0000313" key="2">
    <source>
        <dbReference type="EMBL" id="KIM56102.1"/>
    </source>
</evidence>
<accession>A0A0C2ZUC4</accession>
<gene>
    <name evidence="2" type="ORF">SCLCIDRAFT_1220592</name>
</gene>
<organism evidence="2 3">
    <name type="scientific">Scleroderma citrinum Foug A</name>
    <dbReference type="NCBI Taxonomy" id="1036808"/>
    <lineage>
        <taxon>Eukaryota</taxon>
        <taxon>Fungi</taxon>
        <taxon>Dikarya</taxon>
        <taxon>Basidiomycota</taxon>
        <taxon>Agaricomycotina</taxon>
        <taxon>Agaricomycetes</taxon>
        <taxon>Agaricomycetidae</taxon>
        <taxon>Boletales</taxon>
        <taxon>Sclerodermatineae</taxon>
        <taxon>Sclerodermataceae</taxon>
        <taxon>Scleroderma</taxon>
    </lineage>
</organism>
<dbReference type="AlphaFoldDB" id="A0A0C2ZUC4"/>
<dbReference type="Proteomes" id="UP000053989">
    <property type="component" value="Unassembled WGS sequence"/>
</dbReference>
<sequence>MPLSSSENSSSKSLPQIDMPSSISQRISCLHHKFGNDTMENHALVIATRMPNEALHRFW</sequence>
<proteinExistence type="predicted"/>
<reference evidence="2 3" key="1">
    <citation type="submission" date="2014-04" db="EMBL/GenBank/DDBJ databases">
        <authorList>
            <consortium name="DOE Joint Genome Institute"/>
            <person name="Kuo A."/>
            <person name="Kohler A."/>
            <person name="Nagy L.G."/>
            <person name="Floudas D."/>
            <person name="Copeland A."/>
            <person name="Barry K.W."/>
            <person name="Cichocki N."/>
            <person name="Veneault-Fourrey C."/>
            <person name="LaButti K."/>
            <person name="Lindquist E.A."/>
            <person name="Lipzen A."/>
            <person name="Lundell T."/>
            <person name="Morin E."/>
            <person name="Murat C."/>
            <person name="Sun H."/>
            <person name="Tunlid A."/>
            <person name="Henrissat B."/>
            <person name="Grigoriev I.V."/>
            <person name="Hibbett D.S."/>
            <person name="Martin F."/>
            <person name="Nordberg H.P."/>
            <person name="Cantor M.N."/>
            <person name="Hua S.X."/>
        </authorList>
    </citation>
    <scope>NUCLEOTIDE SEQUENCE [LARGE SCALE GENOMIC DNA]</scope>
    <source>
        <strain evidence="2 3">Foug A</strain>
    </source>
</reference>
<dbReference type="EMBL" id="KN822123">
    <property type="protein sequence ID" value="KIM56102.1"/>
    <property type="molecule type" value="Genomic_DNA"/>
</dbReference>
<reference evidence="3" key="2">
    <citation type="submission" date="2015-01" db="EMBL/GenBank/DDBJ databases">
        <title>Evolutionary Origins and Diversification of the Mycorrhizal Mutualists.</title>
        <authorList>
            <consortium name="DOE Joint Genome Institute"/>
            <consortium name="Mycorrhizal Genomics Consortium"/>
            <person name="Kohler A."/>
            <person name="Kuo A."/>
            <person name="Nagy L.G."/>
            <person name="Floudas D."/>
            <person name="Copeland A."/>
            <person name="Barry K.W."/>
            <person name="Cichocki N."/>
            <person name="Veneault-Fourrey C."/>
            <person name="LaButti K."/>
            <person name="Lindquist E.A."/>
            <person name="Lipzen A."/>
            <person name="Lundell T."/>
            <person name="Morin E."/>
            <person name="Murat C."/>
            <person name="Riley R."/>
            <person name="Ohm R."/>
            <person name="Sun H."/>
            <person name="Tunlid A."/>
            <person name="Henrissat B."/>
            <person name="Grigoriev I.V."/>
            <person name="Hibbett D.S."/>
            <person name="Martin F."/>
        </authorList>
    </citation>
    <scope>NUCLEOTIDE SEQUENCE [LARGE SCALE GENOMIC DNA]</scope>
    <source>
        <strain evidence="3">Foug A</strain>
    </source>
</reference>
<protein>
    <submittedName>
        <fullName evidence="2">Uncharacterized protein</fullName>
    </submittedName>
</protein>